<comment type="caution">
    <text evidence="1">The sequence shown here is derived from an EMBL/GenBank/DDBJ whole genome shotgun (WGS) entry which is preliminary data.</text>
</comment>
<dbReference type="Proteomes" id="UP001570511">
    <property type="component" value="Unassembled WGS sequence"/>
</dbReference>
<accession>A0ABD5MJT4</accession>
<dbReference type="RefSeq" id="WP_372391400.1">
    <property type="nucleotide sequence ID" value="NZ_JBGNYA010000001.1"/>
</dbReference>
<name>A0ABD5MJT4_9EURY</name>
<evidence type="ECO:0000313" key="2">
    <source>
        <dbReference type="Proteomes" id="UP001570511"/>
    </source>
</evidence>
<dbReference type="EMBL" id="JBGNYA010000001">
    <property type="protein sequence ID" value="MFA1612425.1"/>
    <property type="molecule type" value="Genomic_DNA"/>
</dbReference>
<reference evidence="1 2" key="1">
    <citation type="submission" date="2024-08" db="EMBL/GenBank/DDBJ databases">
        <title>Halobellus sp. MBLA0158 whole genome sequence.</title>
        <authorList>
            <person name="Hwang C.Y."/>
            <person name="Cho E.-S."/>
            <person name="Seo M.-J."/>
        </authorList>
    </citation>
    <scope>NUCLEOTIDE SEQUENCE [LARGE SCALE GENOMIC DNA]</scope>
    <source>
        <strain evidence="1 2">MBLA0158</strain>
    </source>
</reference>
<keyword evidence="2" id="KW-1185">Reference proteome</keyword>
<organism evidence="1 2">
    <name type="scientific">Halobellus rubicundus</name>
    <dbReference type="NCBI Taxonomy" id="2996466"/>
    <lineage>
        <taxon>Archaea</taxon>
        <taxon>Methanobacteriati</taxon>
        <taxon>Methanobacteriota</taxon>
        <taxon>Stenosarchaea group</taxon>
        <taxon>Halobacteria</taxon>
        <taxon>Halobacteriales</taxon>
        <taxon>Haloferacaceae</taxon>
        <taxon>Halobellus</taxon>
    </lineage>
</organism>
<evidence type="ECO:0008006" key="3">
    <source>
        <dbReference type="Google" id="ProtNLM"/>
    </source>
</evidence>
<dbReference type="AlphaFoldDB" id="A0ABD5MJT4"/>
<protein>
    <recommendedName>
        <fullName evidence="3">Iron ABC transporter permease</fullName>
    </recommendedName>
</protein>
<gene>
    <name evidence="1" type="ORF">OS889_15625</name>
</gene>
<proteinExistence type="predicted"/>
<sequence length="50" mass="5532">MLKLLPWRLIAVAVLLVVAGTSLGIDLTGMALDFLGIPDWRWTGLDLLPW</sequence>
<evidence type="ECO:0000313" key="1">
    <source>
        <dbReference type="EMBL" id="MFA1612425.1"/>
    </source>
</evidence>